<proteinExistence type="predicted"/>
<accession>A0A098GKM6</accession>
<gene>
    <name evidence="2" type="ORF">ANAPHAGO_00054</name>
</gene>
<reference evidence="2 3" key="1">
    <citation type="submission" date="2014-09" db="EMBL/GenBank/DDBJ databases">
        <authorList>
            <person name="Loux Valentin"/>
            <person name="Dugat Thibaut"/>
        </authorList>
    </citation>
    <scope>NUCLEOTIDE SEQUENCE [LARGE SCALE GENOMIC DNA]</scope>
    <source>
        <strain evidence="2 3">BOV-10_179</strain>
    </source>
</reference>
<organism evidence="2 3">
    <name type="scientific">Anaplasma phagocytophilum</name>
    <name type="common">Ehrlichia phagocytophila</name>
    <dbReference type="NCBI Taxonomy" id="948"/>
    <lineage>
        <taxon>Bacteria</taxon>
        <taxon>Pseudomonadati</taxon>
        <taxon>Pseudomonadota</taxon>
        <taxon>Alphaproteobacteria</taxon>
        <taxon>Rickettsiales</taxon>
        <taxon>Anaplasmataceae</taxon>
        <taxon>Anaplasma</taxon>
        <taxon>phagocytophilum group</taxon>
    </lineage>
</organism>
<dbReference type="RefSeq" id="WP_060757723.1">
    <property type="nucleotide sequence ID" value="NZ_CCXQ01000059.1"/>
</dbReference>
<sequence>MGQAEATRISILEHARLLNFYMLEEVFKLSRHLSATCTEETILSVKEEIESVYSALSVEVACHEKEYYHGALKALEAIRVLICLSKLRMHENDVYTSTYSDLNAIASSQLLITTEKLRDVLYILMETLKPVRKRFFTNSDLEACVGRVRKTVLSNLTKICLPNMAVYYPLMTLLEKIPYVLTVGERAIWLRILIKFSHEAVVTRELFNDSHVLHKCLTLLKNVRNALLKRSRIAAAGSVLEPEMNPEYINILHTEILRITSKALHFHKLYYPTLSNKVKRLVVLGEEIEHFECYQNHQLLIFQTTQHRLVSLLDEFLTQSAHYETQRAYNSTATPSELPAILHDVLCRISQAACSIQELQNTADIPKQLKLLGITRPLQIDLINRRIDPSMLPEALAVTQEFHDGLKYIIDNVHYLDRLVLRDFKKIITRTTGRQTKTPEVWHMKTEKKSSTATLVEEYVNIVLSSMRYIFLPRRVGDPPQDTMLNVYVSLLTNALAFNSRYFGVENTHVNSKNIFEFQSYFATKKLSSRGEFLHFYDELELIIVQNVLTAPAITESAALISSEVEPSGANMPVPVHSDAAWTNNASSISVIAENSRKDIPKPHAKMVYESSSEAGSTKGLQQRQSTLTNSTETALTMEKNCTLLQKQYMMDTGKSNVGIRALENFIHSFFAHVPDATIHNTPHSTSSALTRSMASLVSPPLILRAPSVITSNYLSQSQNSFLQHYRGPTLSTPTNHGYCPVHLTDRLSAVHLMQNYNMSYIVKHPSTHACPTWSLQHAPSRNSLQQNKATTLASEQGVRMPLPSVLQSLLAPSSGHRPIATHTHYTYGVNAYRPHFLASPYNSSNLYPGYHGTYVRYAAPSPMYMGHSVKCNESVARNIEHVSSNVGCGHNSTAREKTLKKEQKKREIKTNTSPYERNFFRNPRTTMVPKPFSNQKDTYTSCLPLLDSATPVSIETIANRSFAGIQPATNTTSCYLGENLFVKRGTLAEKRYSKRGRGKALHLEKTQDTAHSPLHYVSNAQECDIKKPYQGDTPATVAHTSLPSSLVHDASTQCMAMTEWNTKICIDSSCQKISELVLANKHVSDDIISEILEDEPDQLLDLSVRTKSYLTGSLQATKLEASTSATSLLEPSADTVSSDLNQCVTTGPEAIEAAGQQQHGT</sequence>
<feature type="compositionally biased region" description="Polar residues" evidence="1">
    <location>
        <begin position="610"/>
        <end position="631"/>
    </location>
</feature>
<evidence type="ECO:0000256" key="1">
    <source>
        <dbReference type="SAM" id="MobiDB-lite"/>
    </source>
</evidence>
<name>A0A098GKM6_ANAPH</name>
<dbReference type="AlphaFoldDB" id="A0A098GKM6"/>
<evidence type="ECO:0000313" key="2">
    <source>
        <dbReference type="EMBL" id="CEH11073.1"/>
    </source>
</evidence>
<dbReference type="Proteomes" id="UP000055047">
    <property type="component" value="Unassembled WGS sequence"/>
</dbReference>
<dbReference type="EMBL" id="CCXQ01000059">
    <property type="protein sequence ID" value="CEH11073.1"/>
    <property type="molecule type" value="Genomic_DNA"/>
</dbReference>
<protein>
    <submittedName>
        <fullName evidence="2">Uncharacterized protein</fullName>
    </submittedName>
</protein>
<feature type="region of interest" description="Disordered" evidence="1">
    <location>
        <begin position="609"/>
        <end position="631"/>
    </location>
</feature>
<evidence type="ECO:0000313" key="3">
    <source>
        <dbReference type="Proteomes" id="UP000055047"/>
    </source>
</evidence>